<evidence type="ECO:0000313" key="2">
    <source>
        <dbReference type="Proteomes" id="UP000324021"/>
    </source>
</evidence>
<dbReference type="Pfam" id="PF24439">
    <property type="entry name" value="DUF7558"/>
    <property type="match status" value="1"/>
</dbReference>
<accession>A0A1G6ZU62</accession>
<dbReference type="InterPro" id="IPR055980">
    <property type="entry name" value="DUF7558"/>
</dbReference>
<protein>
    <submittedName>
        <fullName evidence="1">Uncharacterized protein</fullName>
    </submittedName>
</protein>
<name>A0A1G6ZU62_9EURY</name>
<organism evidence="1 2">
    <name type="scientific">Natrinema hispanicum</name>
    <dbReference type="NCBI Taxonomy" id="392421"/>
    <lineage>
        <taxon>Archaea</taxon>
        <taxon>Methanobacteriati</taxon>
        <taxon>Methanobacteriota</taxon>
        <taxon>Stenosarchaea group</taxon>
        <taxon>Halobacteria</taxon>
        <taxon>Halobacteriales</taxon>
        <taxon>Natrialbaceae</taxon>
        <taxon>Natrinema</taxon>
    </lineage>
</organism>
<sequence length="112" mass="12274">MMQQTLAGCAFCDALPGIEAGEEHTWGKDKRVSHPICVDCTIQAEPDPDKRDHCTCDGCGFVVDTIAALTRFRVELGHLEGSLRLCARCSPGGPATYWTRDLEEHLITTPTK</sequence>
<proteinExistence type="predicted"/>
<evidence type="ECO:0000313" key="1">
    <source>
        <dbReference type="EMBL" id="SDE05757.1"/>
    </source>
</evidence>
<dbReference type="AlphaFoldDB" id="A0A1G6ZU62"/>
<dbReference type="Proteomes" id="UP000324021">
    <property type="component" value="Unassembled WGS sequence"/>
</dbReference>
<dbReference type="EMBL" id="FMZP01000123">
    <property type="protein sequence ID" value="SDE05757.1"/>
    <property type="molecule type" value="Genomic_DNA"/>
</dbReference>
<reference evidence="1 2" key="1">
    <citation type="submission" date="2016-10" db="EMBL/GenBank/DDBJ databases">
        <authorList>
            <person name="Varghese N."/>
            <person name="Submissions S."/>
        </authorList>
    </citation>
    <scope>NUCLEOTIDE SEQUENCE [LARGE SCALE GENOMIC DNA]</scope>
    <source>
        <strain evidence="1 2">CDM_1</strain>
    </source>
</reference>
<gene>
    <name evidence="1" type="ORF">SAMN05192552_11231</name>
</gene>